<dbReference type="InterPro" id="IPR003105">
    <property type="entry name" value="SRA_YDG"/>
</dbReference>
<dbReference type="GO" id="GO:0003677">
    <property type="term" value="F:DNA binding"/>
    <property type="evidence" value="ECO:0007669"/>
    <property type="project" value="UniProtKB-KW"/>
</dbReference>
<dbReference type="GO" id="GO:0016567">
    <property type="term" value="P:protein ubiquitination"/>
    <property type="evidence" value="ECO:0007669"/>
    <property type="project" value="TreeGrafter"/>
</dbReference>
<dbReference type="InterPro" id="IPR019786">
    <property type="entry name" value="Zinc_finger_PHD-type_CS"/>
</dbReference>
<evidence type="ECO:0000256" key="11">
    <source>
        <dbReference type="ARBA" id="ARBA00023242"/>
    </source>
</evidence>
<dbReference type="Gramene" id="KFK38696">
    <property type="protein sequence ID" value="KFK38696"/>
    <property type="gene ID" value="AALP_AA3G148200"/>
</dbReference>
<dbReference type="Pfam" id="PF13923">
    <property type="entry name" value="zf-C3HC4_2"/>
    <property type="match status" value="1"/>
</dbReference>
<comment type="subcellular location">
    <subcellularLocation>
        <location evidence="13">Nucleus</location>
    </subcellularLocation>
</comment>
<evidence type="ECO:0000256" key="5">
    <source>
        <dbReference type="ARBA" id="ARBA00022723"/>
    </source>
</evidence>
<dbReference type="SUPFAM" id="SSF57903">
    <property type="entry name" value="FYVE/PHD zinc finger"/>
    <property type="match status" value="1"/>
</dbReference>
<keyword evidence="11 13" id="KW-0539">Nucleus</keyword>
<evidence type="ECO:0000313" key="17">
    <source>
        <dbReference type="EMBL" id="KFK38696.1"/>
    </source>
</evidence>
<evidence type="ECO:0000256" key="9">
    <source>
        <dbReference type="ARBA" id="ARBA00022853"/>
    </source>
</evidence>
<dbReference type="Pfam" id="PF02182">
    <property type="entry name" value="SAD_SRA"/>
    <property type="match status" value="1"/>
</dbReference>
<dbReference type="EMBL" id="CM002871">
    <property type="protein sequence ID" value="KFK38696.1"/>
    <property type="molecule type" value="Genomic_DNA"/>
</dbReference>
<evidence type="ECO:0000256" key="6">
    <source>
        <dbReference type="ARBA" id="ARBA00022771"/>
    </source>
</evidence>
<dbReference type="InterPro" id="IPR013083">
    <property type="entry name" value="Znf_RING/FYVE/PHD"/>
</dbReference>
<dbReference type="InterPro" id="IPR045134">
    <property type="entry name" value="UHRF1/2-like"/>
</dbReference>
<keyword evidence="10" id="KW-0238">DNA-binding</keyword>
<feature type="region of interest" description="Disordered" evidence="14">
    <location>
        <begin position="91"/>
        <end position="113"/>
    </location>
</feature>
<keyword evidence="6 12" id="KW-0863">Zinc-finger</keyword>
<dbReference type="eggNOG" id="ENOG502QSQ8">
    <property type="taxonomic scope" value="Eukaryota"/>
</dbReference>
<dbReference type="SMART" id="SM00466">
    <property type="entry name" value="SRA"/>
    <property type="match status" value="1"/>
</dbReference>
<evidence type="ECO:0000259" key="15">
    <source>
        <dbReference type="PROSITE" id="PS50089"/>
    </source>
</evidence>
<keyword evidence="7" id="KW-0833">Ubl conjugation pathway</keyword>
<dbReference type="InterPro" id="IPR001841">
    <property type="entry name" value="Znf_RING"/>
</dbReference>
<evidence type="ECO:0000256" key="7">
    <source>
        <dbReference type="ARBA" id="ARBA00022786"/>
    </source>
</evidence>
<evidence type="ECO:0000256" key="8">
    <source>
        <dbReference type="ARBA" id="ARBA00022833"/>
    </source>
</evidence>
<feature type="domain" description="RING-type" evidence="15">
    <location>
        <begin position="123"/>
        <end position="162"/>
    </location>
</feature>
<evidence type="ECO:0000256" key="14">
    <source>
        <dbReference type="SAM" id="MobiDB-lite"/>
    </source>
</evidence>
<gene>
    <name evidence="17" type="ordered locus">AALP_Aa3g148200</name>
</gene>
<dbReference type="SUPFAM" id="SSF57850">
    <property type="entry name" value="RING/U-box"/>
    <property type="match status" value="1"/>
</dbReference>
<dbReference type="InterPro" id="IPR036987">
    <property type="entry name" value="SRA-YDG_sf"/>
</dbReference>
<dbReference type="Gene3D" id="3.30.40.10">
    <property type="entry name" value="Zinc/RING finger domain, C3HC4 (zinc finger)"/>
    <property type="match status" value="2"/>
</dbReference>
<keyword evidence="8" id="KW-0862">Zinc</keyword>
<dbReference type="GO" id="GO:0044027">
    <property type="term" value="P:negative regulation of gene expression via chromosomal CpG island methylation"/>
    <property type="evidence" value="ECO:0007669"/>
    <property type="project" value="TreeGrafter"/>
</dbReference>
<dbReference type="Proteomes" id="UP000029120">
    <property type="component" value="Chromosome 3"/>
</dbReference>
<dbReference type="GO" id="GO:0061630">
    <property type="term" value="F:ubiquitin protein ligase activity"/>
    <property type="evidence" value="ECO:0007669"/>
    <property type="project" value="UniProtKB-EC"/>
</dbReference>
<comment type="catalytic activity">
    <reaction evidence="1">
        <text>S-ubiquitinyl-[E2 ubiquitin-conjugating enzyme]-L-cysteine + [acceptor protein]-L-lysine = [E2 ubiquitin-conjugating enzyme]-L-cysteine + N(6)-ubiquitinyl-[acceptor protein]-L-lysine.</text>
        <dbReference type="EC" id="2.3.2.27"/>
    </reaction>
</comment>
<dbReference type="Gene3D" id="2.30.280.10">
    <property type="entry name" value="SRA-YDG"/>
    <property type="match status" value="1"/>
</dbReference>
<dbReference type="SMART" id="SM00184">
    <property type="entry name" value="RING"/>
    <property type="match status" value="1"/>
</dbReference>
<dbReference type="PANTHER" id="PTHR14140">
    <property type="entry name" value="E3 UBIQUITIN-PROTEIN LIGASE UHRF-RELATED"/>
    <property type="match status" value="1"/>
</dbReference>
<evidence type="ECO:0000259" key="16">
    <source>
        <dbReference type="PROSITE" id="PS51015"/>
    </source>
</evidence>
<dbReference type="InterPro" id="IPR011011">
    <property type="entry name" value="Znf_FYVE_PHD"/>
</dbReference>
<dbReference type="PROSITE" id="PS01359">
    <property type="entry name" value="ZF_PHD_1"/>
    <property type="match status" value="1"/>
</dbReference>
<evidence type="ECO:0000256" key="12">
    <source>
        <dbReference type="PROSITE-ProRule" id="PRU00175"/>
    </source>
</evidence>
<dbReference type="OrthoDB" id="2270193at2759"/>
<dbReference type="FunFam" id="2.30.280.10:FF:000002">
    <property type="entry name" value="E3 ubiquitin-protein ligase ORTHRUS 2"/>
    <property type="match status" value="1"/>
</dbReference>
<evidence type="ECO:0000256" key="4">
    <source>
        <dbReference type="ARBA" id="ARBA00022679"/>
    </source>
</evidence>
<feature type="domain" description="YDG" evidence="16">
    <location>
        <begin position="250"/>
        <end position="398"/>
    </location>
</feature>
<keyword evidence="9" id="KW-0156">Chromatin regulator</keyword>
<keyword evidence="18" id="KW-1185">Reference proteome</keyword>
<feature type="compositionally biased region" description="Basic and acidic residues" evidence="14">
    <location>
        <begin position="92"/>
        <end position="101"/>
    </location>
</feature>
<name>A0A087H994_ARAAL</name>
<dbReference type="GO" id="GO:0008270">
    <property type="term" value="F:zinc ion binding"/>
    <property type="evidence" value="ECO:0007669"/>
    <property type="project" value="UniProtKB-KW"/>
</dbReference>
<evidence type="ECO:0000313" key="18">
    <source>
        <dbReference type="Proteomes" id="UP000029120"/>
    </source>
</evidence>
<dbReference type="EC" id="2.3.2.27" evidence="3"/>
<accession>A0A087H994</accession>
<dbReference type="PANTHER" id="PTHR14140:SF46">
    <property type="entry name" value="E3 UBIQUITIN-PROTEIN LIGASE ORTHRUS 1-RELATED"/>
    <property type="match status" value="1"/>
</dbReference>
<dbReference type="PROSITE" id="PS50089">
    <property type="entry name" value="ZF_RING_2"/>
    <property type="match status" value="1"/>
</dbReference>
<evidence type="ECO:0000256" key="1">
    <source>
        <dbReference type="ARBA" id="ARBA00000900"/>
    </source>
</evidence>
<protein>
    <recommendedName>
        <fullName evidence="3">RING-type E3 ubiquitin transferase</fullName>
        <ecNumber evidence="3">2.3.2.27</ecNumber>
    </recommendedName>
</protein>
<evidence type="ECO:0000256" key="2">
    <source>
        <dbReference type="ARBA" id="ARBA00004906"/>
    </source>
</evidence>
<feature type="region of interest" description="Disordered" evidence="14">
    <location>
        <begin position="459"/>
        <end position="493"/>
    </location>
</feature>
<evidence type="ECO:0000256" key="10">
    <source>
        <dbReference type="ARBA" id="ARBA00023125"/>
    </source>
</evidence>
<dbReference type="OMA" id="MIDQPRI"/>
<dbReference type="GO" id="GO:0005634">
    <property type="term" value="C:nucleus"/>
    <property type="evidence" value="ECO:0007669"/>
    <property type="project" value="UniProtKB-SubCell"/>
</dbReference>
<keyword evidence="5" id="KW-0479">Metal-binding</keyword>
<evidence type="ECO:0000256" key="3">
    <source>
        <dbReference type="ARBA" id="ARBA00012483"/>
    </source>
</evidence>
<dbReference type="SUPFAM" id="SSF88697">
    <property type="entry name" value="PUA domain-like"/>
    <property type="match status" value="1"/>
</dbReference>
<sequence length="493" mass="54891">MAIVAQLPCDNNDVCMKCKVTPPSEECLTCVTCATLWHVECLSCPPQSLASTAQWKCPDCSGEIDLAPVTGSDESGLVAAIHAIEADQSLTESEKAKKRQELLSGKGTDDDEKTNGDNENFKCGICFGDLSKPVSTPCGHNFCLDCFNGWVKKNKYTCGTCRTKFAQTVANNIRINLTLVSAIRLSTLPERASAAPPQIQHYIRNEDRPDEAYRTDRAKKTGDANAASGRIFVTTAPDHMGPITAEYDPERNRGVLVGDWWKGRQKCRQWGAHFPLVPGIAGQSKYGAQSVVLAAGYKDDVDNGDYILYTGSGGRDLSGNKRTCKVQSWDQTFTKSNAALQLSCRMGYPVRVIRSHKKKNAYAPEKGVRYDGIYRIEKCWRSIGEQGVFKMCRYLFVRCDNEPAPWTSDAHGDLPRPLPHIPELKNAVDLYEREESPSWDFDEAEGRWKWVKAPSASVKRVHDMHPKERKMRKKSAEADKKKLLKGLHIGPQI</sequence>
<keyword evidence="4" id="KW-0808">Transferase</keyword>
<dbReference type="InterPro" id="IPR015947">
    <property type="entry name" value="PUA-like_sf"/>
</dbReference>
<proteinExistence type="predicted"/>
<comment type="pathway">
    <text evidence="2">Protein modification; protein ubiquitination.</text>
</comment>
<dbReference type="AlphaFoldDB" id="A0A087H994"/>
<reference evidence="18" key="1">
    <citation type="journal article" date="2015" name="Nat. Plants">
        <title>Genome expansion of Arabis alpina linked with retrotransposition and reduced symmetric DNA methylation.</title>
        <authorList>
            <person name="Willing E.M."/>
            <person name="Rawat V."/>
            <person name="Mandakova T."/>
            <person name="Maumus F."/>
            <person name="James G.V."/>
            <person name="Nordstroem K.J."/>
            <person name="Becker C."/>
            <person name="Warthmann N."/>
            <person name="Chica C."/>
            <person name="Szarzynska B."/>
            <person name="Zytnicki M."/>
            <person name="Albani M.C."/>
            <person name="Kiefer C."/>
            <person name="Bergonzi S."/>
            <person name="Castaings L."/>
            <person name="Mateos J.L."/>
            <person name="Berns M.C."/>
            <person name="Bujdoso N."/>
            <person name="Piofczyk T."/>
            <person name="de Lorenzo L."/>
            <person name="Barrero-Sicilia C."/>
            <person name="Mateos I."/>
            <person name="Piednoel M."/>
            <person name="Hagmann J."/>
            <person name="Chen-Min-Tao R."/>
            <person name="Iglesias-Fernandez R."/>
            <person name="Schuster S.C."/>
            <person name="Alonso-Blanco C."/>
            <person name="Roudier F."/>
            <person name="Carbonero P."/>
            <person name="Paz-Ares J."/>
            <person name="Davis S.J."/>
            <person name="Pecinka A."/>
            <person name="Quesneville H."/>
            <person name="Colot V."/>
            <person name="Lysak M.A."/>
            <person name="Weigel D."/>
            <person name="Coupland G."/>
            <person name="Schneeberger K."/>
        </authorList>
    </citation>
    <scope>NUCLEOTIDE SEQUENCE [LARGE SCALE GENOMIC DNA]</scope>
    <source>
        <strain evidence="18">cv. Pajares</strain>
    </source>
</reference>
<dbReference type="PROSITE" id="PS51015">
    <property type="entry name" value="YDG"/>
    <property type="match status" value="1"/>
</dbReference>
<organism evidence="17 18">
    <name type="scientific">Arabis alpina</name>
    <name type="common">Alpine rock-cress</name>
    <dbReference type="NCBI Taxonomy" id="50452"/>
    <lineage>
        <taxon>Eukaryota</taxon>
        <taxon>Viridiplantae</taxon>
        <taxon>Streptophyta</taxon>
        <taxon>Embryophyta</taxon>
        <taxon>Tracheophyta</taxon>
        <taxon>Spermatophyta</taxon>
        <taxon>Magnoliopsida</taxon>
        <taxon>eudicotyledons</taxon>
        <taxon>Gunneridae</taxon>
        <taxon>Pentapetalae</taxon>
        <taxon>rosids</taxon>
        <taxon>malvids</taxon>
        <taxon>Brassicales</taxon>
        <taxon>Brassicaceae</taxon>
        <taxon>Arabideae</taxon>
        <taxon>Arabis</taxon>
    </lineage>
</organism>
<evidence type="ECO:0000256" key="13">
    <source>
        <dbReference type="PROSITE-ProRule" id="PRU00358"/>
    </source>
</evidence>